<keyword evidence="3" id="KW-1185">Reference proteome</keyword>
<dbReference type="RefSeq" id="XP_025400819.1">
    <property type="nucleotide sequence ID" value="XM_025545298.1"/>
</dbReference>
<evidence type="ECO:0000313" key="2">
    <source>
        <dbReference type="EMBL" id="PWY86267.1"/>
    </source>
</evidence>
<reference evidence="2 3" key="1">
    <citation type="submission" date="2016-12" db="EMBL/GenBank/DDBJ databases">
        <title>The genomes of Aspergillus section Nigri reveals drivers in fungal speciation.</title>
        <authorList>
            <consortium name="DOE Joint Genome Institute"/>
            <person name="Vesth T.C."/>
            <person name="Nybo J."/>
            <person name="Theobald S."/>
            <person name="Brandl J."/>
            <person name="Frisvad J.C."/>
            <person name="Nielsen K.F."/>
            <person name="Lyhne E.K."/>
            <person name="Kogle M.E."/>
            <person name="Kuo A."/>
            <person name="Riley R."/>
            <person name="Clum A."/>
            <person name="Nolan M."/>
            <person name="Lipzen A."/>
            <person name="Salamov A."/>
            <person name="Henrissat B."/>
            <person name="Wiebenga A."/>
            <person name="De Vries R.P."/>
            <person name="Grigoriev I.V."/>
            <person name="Mortensen U.H."/>
            <person name="Andersen M.R."/>
            <person name="Baker S.E."/>
        </authorList>
    </citation>
    <scope>NUCLEOTIDE SEQUENCE [LARGE SCALE GENOMIC DNA]</scope>
    <source>
        <strain evidence="2 3">CBS 117.55</strain>
    </source>
</reference>
<dbReference type="EMBL" id="MSFL01000008">
    <property type="protein sequence ID" value="PWY86267.1"/>
    <property type="molecule type" value="Genomic_DNA"/>
</dbReference>
<proteinExistence type="predicted"/>
<feature type="region of interest" description="Disordered" evidence="1">
    <location>
        <begin position="24"/>
        <end position="46"/>
    </location>
</feature>
<dbReference type="GeneID" id="37067535"/>
<accession>A0A317WMI9</accession>
<name>A0A317WMI9_9EURO</name>
<dbReference type="AlphaFoldDB" id="A0A317WMI9"/>
<comment type="caution">
    <text evidence="2">The sequence shown here is derived from an EMBL/GenBank/DDBJ whole genome shotgun (WGS) entry which is preliminary data.</text>
</comment>
<feature type="compositionally biased region" description="Basic and acidic residues" evidence="1">
    <location>
        <begin position="26"/>
        <end position="36"/>
    </location>
</feature>
<dbReference type="Proteomes" id="UP000247233">
    <property type="component" value="Unassembled WGS sequence"/>
</dbReference>
<feature type="compositionally biased region" description="Low complexity" evidence="1">
    <location>
        <begin position="174"/>
        <end position="185"/>
    </location>
</feature>
<protein>
    <submittedName>
        <fullName evidence="2">Uncharacterized protein</fullName>
    </submittedName>
</protein>
<evidence type="ECO:0000313" key="3">
    <source>
        <dbReference type="Proteomes" id="UP000247233"/>
    </source>
</evidence>
<feature type="region of interest" description="Disordered" evidence="1">
    <location>
        <begin position="168"/>
        <end position="203"/>
    </location>
</feature>
<gene>
    <name evidence="2" type="ORF">BO70DRAFT_378883</name>
</gene>
<organism evidence="2 3">
    <name type="scientific">Aspergillus heteromorphus CBS 117.55</name>
    <dbReference type="NCBI Taxonomy" id="1448321"/>
    <lineage>
        <taxon>Eukaryota</taxon>
        <taxon>Fungi</taxon>
        <taxon>Dikarya</taxon>
        <taxon>Ascomycota</taxon>
        <taxon>Pezizomycotina</taxon>
        <taxon>Eurotiomycetes</taxon>
        <taxon>Eurotiomycetidae</taxon>
        <taxon>Eurotiales</taxon>
        <taxon>Aspergillaceae</taxon>
        <taxon>Aspergillus</taxon>
        <taxon>Aspergillus subgen. Circumdati</taxon>
    </lineage>
</organism>
<dbReference type="VEuPathDB" id="FungiDB:BO70DRAFT_378883"/>
<sequence>MPSNLNPSCFIFNPWILAAMGTFSPSKKESKKENERKKKKKKKKNERDDGLCINLCTVYMRAKNQASHLPTDLRTASDLFLGLLQHSPSAVQPGPVQSICRPVQTTNRPSGQWVKWKRAGDRDGRGGERKGVVGVNKWVLCTKPVSSRVNDIVGVGDGVVVIGMQGPKEGLDSQMQMPTDQPTQQHSSANMPFHPSRSLHSYW</sequence>
<evidence type="ECO:0000256" key="1">
    <source>
        <dbReference type="SAM" id="MobiDB-lite"/>
    </source>
</evidence>